<dbReference type="AlphaFoldDB" id="A6UX49"/>
<protein>
    <recommendedName>
        <fullName evidence="3">Amine oxidase</fullName>
    </recommendedName>
</protein>
<dbReference type="InterPro" id="IPR036188">
    <property type="entry name" value="FAD/NAD-bd_sf"/>
</dbReference>
<dbReference type="KEGG" id="mae:Maeo_1495"/>
<dbReference type="SUPFAM" id="SSF51905">
    <property type="entry name" value="FAD/NAD(P)-binding domain"/>
    <property type="match status" value="1"/>
</dbReference>
<name>A6UX49_META3</name>
<dbReference type="EMBL" id="CP000743">
    <property type="protein sequence ID" value="ABR57071.1"/>
    <property type="molecule type" value="Genomic_DNA"/>
</dbReference>
<dbReference type="PANTHER" id="PTHR43734:SF1">
    <property type="entry name" value="PHYTOENE DESATURASE"/>
    <property type="match status" value="1"/>
</dbReference>
<dbReference type="Gene3D" id="3.50.50.60">
    <property type="entry name" value="FAD/NAD(P)-binding domain"/>
    <property type="match status" value="2"/>
</dbReference>
<dbReference type="Gene3D" id="3.90.660.50">
    <property type="match status" value="2"/>
</dbReference>
<gene>
    <name evidence="1" type="ordered locus">Maeo_1495</name>
</gene>
<accession>A6UX49</accession>
<dbReference type="Proteomes" id="UP000001106">
    <property type="component" value="Chromosome"/>
</dbReference>
<sequence>MKIAIVGGGTSGLLSALALEKEGHEVLVFEKNIIGGLCRSETIDGYTMDIGVHAITMLNDGPLVRILKKYSNYLPNFRPYGDYYVRTDDLYRIPVSMQEITTTPVIPKLDKVLITSKILDLMTSGFSKETSVYEVIQDINLSDESYNFFDTICYFLSGENTKKTPLWRLFTGAGYIPEDDIIPFIYKDLKINPLKLSIFKKFNRNRIKKILDDGFLVSIKHGSKNYINKFVNKDRYWSQGYPMGGVQSILNCILYSLDKIQIKMEEVNKIVENNNYNNKRNNKNTKSKILNKNKRYIIKTDKNEYYADIVIYSAPSRYLPDITNIEEIQNIKNDLKNIKYTKSLTVWIGHSENPLNYIGSEIWIDYPCWATCTSNYDKNLAPNGKHLLGFSFVNEKKENALNIIENKLNINLDNADMIHFQEYIPEQASCAIGQFFAYPKIRDDFYIVGTDADPRSMGITRASYSVEVMLSEFKNSFNNEITNNK</sequence>
<evidence type="ECO:0008006" key="3">
    <source>
        <dbReference type="Google" id="ProtNLM"/>
    </source>
</evidence>
<dbReference type="OrthoDB" id="11867at2157"/>
<dbReference type="eggNOG" id="arCOG01524">
    <property type="taxonomic scope" value="Archaea"/>
</dbReference>
<dbReference type="STRING" id="419665.Maeo_1495"/>
<reference evidence="1" key="1">
    <citation type="submission" date="2007-06" db="EMBL/GenBank/DDBJ databases">
        <title>Complete sequence of Methanococcus aeolicus Nankai-3.</title>
        <authorList>
            <consortium name="US DOE Joint Genome Institute"/>
            <person name="Copeland A."/>
            <person name="Lucas S."/>
            <person name="Lapidus A."/>
            <person name="Barry K."/>
            <person name="Glavina del Rio T."/>
            <person name="Dalin E."/>
            <person name="Tice H."/>
            <person name="Pitluck S."/>
            <person name="Chain P."/>
            <person name="Malfatti S."/>
            <person name="Shin M."/>
            <person name="Vergez L."/>
            <person name="Schmutz J."/>
            <person name="Larimer F."/>
            <person name="Land M."/>
            <person name="Hauser L."/>
            <person name="Kyrpides N."/>
            <person name="Lykidis A."/>
            <person name="Sieprawska-Lupa M."/>
            <person name="Whitman W.B."/>
            <person name="Richardson P."/>
        </authorList>
    </citation>
    <scope>NUCLEOTIDE SEQUENCE [LARGE SCALE GENOMIC DNA]</scope>
    <source>
        <strain evidence="1">Nankai-3</strain>
    </source>
</reference>
<dbReference type="RefSeq" id="WP_011974203.1">
    <property type="nucleotide sequence ID" value="NC_009635.1"/>
</dbReference>
<keyword evidence="2" id="KW-1185">Reference proteome</keyword>
<dbReference type="HOGENOM" id="CLU_563393_0_0_2"/>
<evidence type="ECO:0000313" key="2">
    <source>
        <dbReference type="Proteomes" id="UP000001106"/>
    </source>
</evidence>
<organism evidence="1 2">
    <name type="scientific">Methanococcus aeolicus (strain ATCC BAA-1280 / DSM 17508 / OCM 812 / Nankai-3)</name>
    <dbReference type="NCBI Taxonomy" id="419665"/>
    <lineage>
        <taxon>Archaea</taxon>
        <taxon>Methanobacteriati</taxon>
        <taxon>Methanobacteriota</taxon>
        <taxon>Methanomada group</taxon>
        <taxon>Methanococci</taxon>
        <taxon>Methanococcales</taxon>
        <taxon>Methanococcaceae</taxon>
        <taxon>Methanococcus</taxon>
    </lineage>
</organism>
<dbReference type="PANTHER" id="PTHR43734">
    <property type="entry name" value="PHYTOENE DESATURASE"/>
    <property type="match status" value="1"/>
</dbReference>
<proteinExistence type="predicted"/>
<dbReference type="GeneID" id="5327557"/>
<evidence type="ECO:0000313" key="1">
    <source>
        <dbReference type="EMBL" id="ABR57071.1"/>
    </source>
</evidence>
<dbReference type="Pfam" id="PF13450">
    <property type="entry name" value="NAD_binding_8"/>
    <property type="match status" value="1"/>
</dbReference>